<name>A8AA24_IGNH4</name>
<dbReference type="Proteomes" id="UP000000262">
    <property type="component" value="Chromosome"/>
</dbReference>
<reference evidence="1 2" key="1">
    <citation type="journal article" date="2008" name="Genome Biol.">
        <title>A genomic analysis of the archaeal system Ignicoccus hospitalis-Nanoarchaeum equitans.</title>
        <authorList>
            <person name="Podar M."/>
            <person name="Anderson I."/>
            <person name="Makarova K.S."/>
            <person name="Elkins J.G."/>
            <person name="Ivanova N."/>
            <person name="Wall M.A."/>
            <person name="Lykidis A."/>
            <person name="Mavromatis K."/>
            <person name="Sun H."/>
            <person name="Hudson M.E."/>
            <person name="Chen W."/>
            <person name="Deciu C."/>
            <person name="Hutchison D."/>
            <person name="Eads J.R."/>
            <person name="Anderson A."/>
            <person name="Fernandes F."/>
            <person name="Szeto E."/>
            <person name="Lapidus A."/>
            <person name="Kyrpides N.C."/>
            <person name="Saier M.H.Jr."/>
            <person name="Richardson P.M."/>
            <person name="Rachel R."/>
            <person name="Huber H."/>
            <person name="Eisen J.A."/>
            <person name="Koonin E.V."/>
            <person name="Keller M."/>
            <person name="Stetter K.O."/>
        </authorList>
    </citation>
    <scope>NUCLEOTIDE SEQUENCE [LARGE SCALE GENOMIC DNA]</scope>
    <source>
        <strain evidence="2">KIN4/I / DSM 18386 / JCM 14125</strain>
    </source>
</reference>
<evidence type="ECO:0000313" key="2">
    <source>
        <dbReference type="Proteomes" id="UP000000262"/>
    </source>
</evidence>
<dbReference type="KEGG" id="iho:Igni_0594"/>
<dbReference type="RefSeq" id="WP_011998628.1">
    <property type="nucleotide sequence ID" value="NC_009776.1"/>
</dbReference>
<proteinExistence type="predicted"/>
<gene>
    <name evidence="1" type="ordered locus">Igni_0594</name>
</gene>
<sequence>MKGAPSALILPFNYFFELKEDFYSSVAGEEAYLVSSPFVVKAYCRAERLLLSVPPGSLIAYEEGLLDLGACVALEYFWFEGWELGWEVEDWPEWVDEVARKAGFRKGKGRRLNGIEGEEGEVEVVKPWHPAARALEGRCEGGEAEGELLAKCGGSKFLVDNGEEIFVGKIDEPWRLLPVVAYASRR</sequence>
<protein>
    <submittedName>
        <fullName evidence="1">Uncharacterized protein</fullName>
    </submittedName>
</protein>
<keyword evidence="2" id="KW-1185">Reference proteome</keyword>
<dbReference type="HOGENOM" id="CLU_1451403_0_0_2"/>
<accession>A8AA24</accession>
<dbReference type="GeneID" id="5562202"/>
<dbReference type="EMBL" id="CP000816">
    <property type="protein sequence ID" value="ABU81776.1"/>
    <property type="molecule type" value="Genomic_DNA"/>
</dbReference>
<dbReference type="STRING" id="453591.Igni_0594"/>
<dbReference type="AlphaFoldDB" id="A8AA24"/>
<evidence type="ECO:0000313" key="1">
    <source>
        <dbReference type="EMBL" id="ABU81776.1"/>
    </source>
</evidence>
<organism evidence="1 2">
    <name type="scientific">Ignicoccus hospitalis (strain KIN4/I / DSM 18386 / JCM 14125)</name>
    <dbReference type="NCBI Taxonomy" id="453591"/>
    <lineage>
        <taxon>Archaea</taxon>
        <taxon>Thermoproteota</taxon>
        <taxon>Thermoprotei</taxon>
        <taxon>Desulfurococcales</taxon>
        <taxon>Desulfurococcaceae</taxon>
        <taxon>Ignicoccus</taxon>
    </lineage>
</organism>